<gene>
    <name evidence="2" type="ORF">AACH10_22920</name>
</gene>
<feature type="transmembrane region" description="Helical" evidence="1">
    <location>
        <begin position="21"/>
        <end position="46"/>
    </location>
</feature>
<proteinExistence type="predicted"/>
<keyword evidence="1" id="KW-0812">Transmembrane</keyword>
<name>A0ABU9CMR9_9BURK</name>
<keyword evidence="1" id="KW-0472">Membrane</keyword>
<keyword evidence="1" id="KW-1133">Transmembrane helix</keyword>
<dbReference type="EMBL" id="JBBUTH010000011">
    <property type="protein sequence ID" value="MEK8053125.1"/>
    <property type="molecule type" value="Genomic_DNA"/>
</dbReference>
<dbReference type="InterPro" id="IPR011852">
    <property type="entry name" value="TRAP_TAXI"/>
</dbReference>
<keyword evidence="3" id="KW-1185">Reference proteome</keyword>
<dbReference type="PANTHER" id="PTHR42941">
    <property type="entry name" value="SLL1037 PROTEIN"/>
    <property type="match status" value="1"/>
</dbReference>
<dbReference type="SUPFAM" id="SSF53850">
    <property type="entry name" value="Periplasmic binding protein-like II"/>
    <property type="match status" value="1"/>
</dbReference>
<dbReference type="RefSeq" id="WP_341412871.1">
    <property type="nucleotide sequence ID" value="NZ_JBBUTH010000011.1"/>
</dbReference>
<dbReference type="Proteomes" id="UP001365405">
    <property type="component" value="Unassembled WGS sequence"/>
</dbReference>
<evidence type="ECO:0000256" key="1">
    <source>
        <dbReference type="SAM" id="Phobius"/>
    </source>
</evidence>
<dbReference type="Pfam" id="PF16868">
    <property type="entry name" value="NMT1_3"/>
    <property type="match status" value="1"/>
</dbReference>
<organism evidence="2 3">
    <name type="scientific">Pseudaquabacterium inlustre</name>
    <dbReference type="NCBI Taxonomy" id="2984192"/>
    <lineage>
        <taxon>Bacteria</taxon>
        <taxon>Pseudomonadati</taxon>
        <taxon>Pseudomonadota</taxon>
        <taxon>Betaproteobacteria</taxon>
        <taxon>Burkholderiales</taxon>
        <taxon>Sphaerotilaceae</taxon>
        <taxon>Pseudaquabacterium</taxon>
    </lineage>
</organism>
<evidence type="ECO:0000313" key="3">
    <source>
        <dbReference type="Proteomes" id="UP001365405"/>
    </source>
</evidence>
<sequence>MTLPRPRADSVVRMPTTLSALRGLALTAGPFLLAGLLLLALAYRWLDPSPPRRVVLATGIAQGAYAEFGKRYAEQLARHGIRVELRATQGAAENLALLREPGSGVDIAFVQGGADELAAQRVSPGSTGDEDGDGLLSLGRMFYEPVWLFYRHDSARRLLAPPPRQPAAPAGAPPAFDRLSQLAGWKLNVGAPGSGVPPLMARLLALNGVAPAALTLSNLPTTPAVVELLEGRLDALALASAPESPMVQMLLRTPGIGLMSLAHSEAHARRLPFLSPVVLPRGVADLAADLPAADAHLVAPTASLVAREGLHPALVQLFMQAAQQVHGGAGWFQRKGEFPNAGDTERPLAPEAQRFYRSGPPWLQRWLPFWLANLADRMWVVVLAIVAVLIPLSRVLPPLYDFRIRSRVFRWYARLRAVEAAQGRRPAAELLAELDEIERRVSDVTVPLSHTDALYALRSHIQLVRRRLQQ</sequence>
<evidence type="ECO:0000313" key="2">
    <source>
        <dbReference type="EMBL" id="MEK8053125.1"/>
    </source>
</evidence>
<dbReference type="Gene3D" id="3.40.190.10">
    <property type="entry name" value="Periplasmic binding protein-like II"/>
    <property type="match status" value="2"/>
</dbReference>
<accession>A0ABU9CMR9</accession>
<reference evidence="2 3" key="1">
    <citation type="submission" date="2024-04" db="EMBL/GenBank/DDBJ databases">
        <title>Novel species of the genus Ideonella isolated from streams.</title>
        <authorList>
            <person name="Lu H."/>
        </authorList>
    </citation>
    <scope>NUCLEOTIDE SEQUENCE [LARGE SCALE GENOMIC DNA]</scope>
    <source>
        <strain evidence="2 3">DXS22W</strain>
    </source>
</reference>
<feature type="transmembrane region" description="Helical" evidence="1">
    <location>
        <begin position="378"/>
        <end position="397"/>
    </location>
</feature>
<dbReference type="PANTHER" id="PTHR42941:SF1">
    <property type="entry name" value="SLL1037 PROTEIN"/>
    <property type="match status" value="1"/>
</dbReference>
<comment type="caution">
    <text evidence="2">The sequence shown here is derived from an EMBL/GenBank/DDBJ whole genome shotgun (WGS) entry which is preliminary data.</text>
</comment>
<protein>
    <submittedName>
        <fullName evidence="2">TAXI family TRAP transporter solute-binding subunit</fullName>
    </submittedName>
</protein>